<keyword evidence="2" id="KW-1185">Reference proteome</keyword>
<sequence length="259" mass="29047">MVPSHPECVLELINTARGGSTDRTFPAPEHCPPHDGGQVFLYCIMMLSNIATQYVSAAPDEVCYIFRTQGTLGDSYSLRFCIALLETRSLNFPSIGCCVGGLKTHLSNQIMGCALGKTKNAFGVYHEICVVENWNSCMTTLLMLSWGVMTFYNSEYYVITALDENDLVRCPRWRRLVLYTLETFSWELKVDLRLCDVLACQSVSKREPSTYTRVLLRRLKTLIGSLNGGARRRTGLISGLCPSPVKKFCAAGLWSTRWK</sequence>
<evidence type="ECO:0000313" key="2">
    <source>
        <dbReference type="Proteomes" id="UP000077069"/>
    </source>
</evidence>
<gene>
    <name evidence="1" type="ORF">CC84DRAFT_194195</name>
</gene>
<reference evidence="1 2" key="1">
    <citation type="submission" date="2016-05" db="EMBL/GenBank/DDBJ databases">
        <title>Comparative analysis of secretome profiles of manganese(II)-oxidizing ascomycete fungi.</title>
        <authorList>
            <consortium name="DOE Joint Genome Institute"/>
            <person name="Zeiner C.A."/>
            <person name="Purvine S.O."/>
            <person name="Zink E.M."/>
            <person name="Wu S."/>
            <person name="Pasa-Tolic L."/>
            <person name="Chaput D.L."/>
            <person name="Haridas S."/>
            <person name="Grigoriev I.V."/>
            <person name="Santelli C.M."/>
            <person name="Hansel C.M."/>
        </authorList>
    </citation>
    <scope>NUCLEOTIDE SEQUENCE [LARGE SCALE GENOMIC DNA]</scope>
    <source>
        <strain evidence="1 2">AP3s5-JAC2a</strain>
    </source>
</reference>
<dbReference type="GeneID" id="28769029"/>
<dbReference type="AlphaFoldDB" id="A0A177C3C5"/>
<evidence type="ECO:0000313" key="1">
    <source>
        <dbReference type="EMBL" id="OAG01409.1"/>
    </source>
</evidence>
<organism evidence="1 2">
    <name type="scientific">Paraphaeosphaeria sporulosa</name>
    <dbReference type="NCBI Taxonomy" id="1460663"/>
    <lineage>
        <taxon>Eukaryota</taxon>
        <taxon>Fungi</taxon>
        <taxon>Dikarya</taxon>
        <taxon>Ascomycota</taxon>
        <taxon>Pezizomycotina</taxon>
        <taxon>Dothideomycetes</taxon>
        <taxon>Pleosporomycetidae</taxon>
        <taxon>Pleosporales</taxon>
        <taxon>Massarineae</taxon>
        <taxon>Didymosphaeriaceae</taxon>
        <taxon>Paraphaeosphaeria</taxon>
    </lineage>
</organism>
<dbReference type="RefSeq" id="XP_018031774.1">
    <property type="nucleotide sequence ID" value="XM_018185543.1"/>
</dbReference>
<accession>A0A177C3C5</accession>
<protein>
    <submittedName>
        <fullName evidence="1">Uncharacterized protein</fullName>
    </submittedName>
</protein>
<proteinExistence type="predicted"/>
<dbReference type="EMBL" id="KV441557">
    <property type="protein sequence ID" value="OAG01409.1"/>
    <property type="molecule type" value="Genomic_DNA"/>
</dbReference>
<dbReference type="InParanoid" id="A0A177C3C5"/>
<dbReference type="Proteomes" id="UP000077069">
    <property type="component" value="Unassembled WGS sequence"/>
</dbReference>
<name>A0A177C3C5_9PLEO</name>